<dbReference type="Proteomes" id="UP000011718">
    <property type="component" value="Chromosome"/>
</dbReference>
<accession>M1QE56</accession>
<proteinExistence type="predicted"/>
<name>M1QE56_METMZ</name>
<organism evidence="1 2">
    <name type="scientific">Methanosarcina mazei Tuc01</name>
    <dbReference type="NCBI Taxonomy" id="1236903"/>
    <lineage>
        <taxon>Archaea</taxon>
        <taxon>Methanobacteriati</taxon>
        <taxon>Methanobacteriota</taxon>
        <taxon>Stenosarchaea group</taxon>
        <taxon>Methanomicrobia</taxon>
        <taxon>Methanosarcinales</taxon>
        <taxon>Methanosarcinaceae</taxon>
        <taxon>Methanosarcina</taxon>
    </lineage>
</organism>
<dbReference type="AlphaFoldDB" id="M1QE56"/>
<evidence type="ECO:0000313" key="2">
    <source>
        <dbReference type="Proteomes" id="UP000011718"/>
    </source>
</evidence>
<gene>
    <name evidence="1" type="ORF">MmTuc01_3261</name>
</gene>
<dbReference type="EMBL" id="CP004144">
    <property type="protein sequence ID" value="AGF98518.1"/>
    <property type="molecule type" value="Genomic_DNA"/>
</dbReference>
<reference evidence="1 2" key="1">
    <citation type="journal article" date="2013" name="Genome Announc.">
        <title>Complete Genome of a Methanosarcina mazei Strain Isolated from Sediment Samples from an Amazonian Flooded Area.</title>
        <authorList>
            <person name="Assis das Gracas D."/>
            <person name="Thiago Juca Ramos R."/>
            <person name="Vieira Araujo A.C."/>
            <person name="Zahlouth R."/>
            <person name="Ribeiro Carneiro A."/>
            <person name="Souza Lopes T."/>
            <person name="Azevedo Barauna R."/>
            <person name="Azevedo V."/>
            <person name="Cruz Schneider M.P."/>
            <person name="Pellizari V.H."/>
            <person name="Silva A."/>
        </authorList>
    </citation>
    <scope>NUCLEOTIDE SEQUENCE [LARGE SCALE GENOMIC DNA]</scope>
    <source>
        <strain evidence="1 2">Tuc01</strain>
    </source>
</reference>
<evidence type="ECO:0000313" key="1">
    <source>
        <dbReference type="EMBL" id="AGF98518.1"/>
    </source>
</evidence>
<protein>
    <submittedName>
        <fullName evidence="1">Mobile element protein</fullName>
    </submittedName>
</protein>
<dbReference type="HOGENOM" id="CLU_3322989_0_0_2"/>
<dbReference type="BioCyc" id="MMAZ1236903:G139K-3107-MONOMER"/>
<dbReference type="KEGG" id="mmaz:MmTuc01_3261"/>
<sequence length="38" mass="4602">MRKLKEAKEIQKAVVNKKKLPKKFRINNELIEIDYSEK</sequence>